<protein>
    <submittedName>
        <fullName evidence="2">Endonuclease/exonuclease/phosphatase family protein</fullName>
    </submittedName>
</protein>
<sequence length="205" mass="22186">MLILSWNLLMRAGAGTEDICRLVDTHRPDLVLLQEATTAIDRLPELLGGQYVRRAMPGRSHGLAAWSESPFTTETVSLPAAGRLDIPVPIFRSIAPRIALVVRIPGVDIANVHLDHGQWANRRQLRHLLVSCPGIGMVIGDYNALGTTTLPGFSDVGPRRPTHTAYGVIPVRLDRCLSRGGQVARSTALARGNSDHRPILVGFAA</sequence>
<dbReference type="GO" id="GO:0004527">
    <property type="term" value="F:exonuclease activity"/>
    <property type="evidence" value="ECO:0007669"/>
    <property type="project" value="UniProtKB-KW"/>
</dbReference>
<evidence type="ECO:0000313" key="2">
    <source>
        <dbReference type="EMBL" id="QKE91734.1"/>
    </source>
</evidence>
<dbReference type="Gene3D" id="3.60.10.10">
    <property type="entry name" value="Endonuclease/exonuclease/phosphatase"/>
    <property type="match status" value="1"/>
</dbReference>
<gene>
    <name evidence="2" type="ORF">HN018_18365</name>
</gene>
<keyword evidence="2" id="KW-0378">Hydrolase</keyword>
<dbReference type="Pfam" id="PF03372">
    <property type="entry name" value="Exo_endo_phos"/>
    <property type="match status" value="1"/>
</dbReference>
<evidence type="ECO:0000259" key="1">
    <source>
        <dbReference type="Pfam" id="PF03372"/>
    </source>
</evidence>
<keyword evidence="2" id="KW-0255">Endonuclease</keyword>
<evidence type="ECO:0000313" key="3">
    <source>
        <dbReference type="Proteomes" id="UP000500767"/>
    </source>
</evidence>
<proteinExistence type="predicted"/>
<dbReference type="RefSeq" id="WP_171835170.1">
    <property type="nucleotide sequence ID" value="NZ_CP053708.1"/>
</dbReference>
<dbReference type="Proteomes" id="UP000500767">
    <property type="component" value="Chromosome"/>
</dbReference>
<reference evidence="2 3" key="1">
    <citation type="journal article" date="2014" name="World J. Microbiol. Biotechnol.">
        <title>Biodiversity and physiological characteristics of Antarctic and Arctic lichens-associated bacteria.</title>
        <authorList>
            <person name="Lee Y.M."/>
            <person name="Kim E.H."/>
            <person name="Lee H.K."/>
            <person name="Hong S.G."/>
        </authorList>
    </citation>
    <scope>NUCLEOTIDE SEQUENCE [LARGE SCALE GENOMIC DNA]</scope>
    <source>
        <strain evidence="2 3">PAMC 26569</strain>
    </source>
</reference>
<dbReference type="InterPro" id="IPR036691">
    <property type="entry name" value="Endo/exonu/phosph_ase_sf"/>
</dbReference>
<feature type="domain" description="Endonuclease/exonuclease/phosphatase" evidence="1">
    <location>
        <begin position="4"/>
        <end position="196"/>
    </location>
</feature>
<dbReference type="EMBL" id="CP053708">
    <property type="protein sequence ID" value="QKE91734.1"/>
    <property type="molecule type" value="Genomic_DNA"/>
</dbReference>
<organism evidence="2 3">
    <name type="scientific">Lichenicola cladoniae</name>
    <dbReference type="NCBI Taxonomy" id="1484109"/>
    <lineage>
        <taxon>Bacteria</taxon>
        <taxon>Pseudomonadati</taxon>
        <taxon>Pseudomonadota</taxon>
        <taxon>Alphaproteobacteria</taxon>
        <taxon>Acetobacterales</taxon>
        <taxon>Acetobacteraceae</taxon>
        <taxon>Lichenicola</taxon>
    </lineage>
</organism>
<keyword evidence="2" id="KW-0269">Exonuclease</keyword>
<dbReference type="AlphaFoldDB" id="A0A6M8HT85"/>
<dbReference type="GO" id="GO:0004519">
    <property type="term" value="F:endonuclease activity"/>
    <property type="evidence" value="ECO:0007669"/>
    <property type="project" value="UniProtKB-KW"/>
</dbReference>
<dbReference type="SUPFAM" id="SSF56219">
    <property type="entry name" value="DNase I-like"/>
    <property type="match status" value="1"/>
</dbReference>
<dbReference type="KEGG" id="lck:HN018_18365"/>
<name>A0A6M8HT85_9PROT</name>
<keyword evidence="3" id="KW-1185">Reference proteome</keyword>
<dbReference type="InterPro" id="IPR005135">
    <property type="entry name" value="Endo/exonuclease/phosphatase"/>
</dbReference>
<keyword evidence="2" id="KW-0540">Nuclease</keyword>
<accession>A0A6M8HT85</accession>